<dbReference type="InterPro" id="IPR004088">
    <property type="entry name" value="KH_dom_type_1"/>
</dbReference>
<dbReference type="InterPro" id="IPR050621">
    <property type="entry name" value="Tudor_domain_containing"/>
</dbReference>
<feature type="domain" description="Tudor" evidence="3">
    <location>
        <begin position="351"/>
        <end position="409"/>
    </location>
</feature>
<reference evidence="5" key="1">
    <citation type="submission" date="2016-11" db="UniProtKB">
        <authorList>
            <consortium name="WormBaseParasite"/>
        </authorList>
    </citation>
    <scope>IDENTIFICATION</scope>
</reference>
<dbReference type="GO" id="GO:0005739">
    <property type="term" value="C:mitochondrion"/>
    <property type="evidence" value="ECO:0007669"/>
    <property type="project" value="UniProtKB-ARBA"/>
</dbReference>
<dbReference type="GO" id="GO:0003723">
    <property type="term" value="F:RNA binding"/>
    <property type="evidence" value="ECO:0007669"/>
    <property type="project" value="UniProtKB-UniRule"/>
</dbReference>
<sequence length="538" mass="59752">MLTSAPVFVHPTQLPTHIPPPPIFFNACGQLVFPPGFLPPPFPAVTDEEELHELTGSVTEDSCSITDLSESICFSNFSSSSSEVSVPSPIETINLGSVTLNLFTLTGDEEEELKMYAKVQEEVKLRKQSGNSTPTTSGYGFSLPRTPTRFTSNTEIFYDTASSQDSGRATGPLTSPHDADGLVGADDDFMPMYEFEIPNSLVGLIIGVKGKTIKELSQRTNVRMLIRQHHAPEKSKTHQICQVRGKREEINHCLQMLRRRFPPARFPELNLQPVVPPVLPNSNFDMLSTQPTWLTLPEEIKCEVAVSSIISPSHFFIQQPTHPSFASLRHLDMYMGSLYGEQSNLPELPIPCQNGLLCAAPVNTSWFRAVTVQYFEETDEVFVKFVDYGGYSKMARQDLRQIRTDLMSLPFQSTEVMLAHVRPVDGTTNWSEAAMQKFRDTCIGKVINSKLVGYSVDTRIPIVELYMTVKEEGKDAREIRFDQLLMEAGLARTADPSKMSRITYSTSLTNGLSNGSGDAHMKRPSFSSQTSQTATAVC</sequence>
<evidence type="ECO:0000313" key="5">
    <source>
        <dbReference type="WBParaSite" id="Csp11.Scaffold629.g16092.t1"/>
    </source>
</evidence>
<proteinExistence type="predicted"/>
<keyword evidence="1" id="KW-0694">RNA-binding</keyword>
<dbReference type="CDD" id="cd20407">
    <property type="entry name" value="Tudor_AKAP1"/>
    <property type="match status" value="1"/>
</dbReference>
<evidence type="ECO:0000313" key="4">
    <source>
        <dbReference type="Proteomes" id="UP000095282"/>
    </source>
</evidence>
<dbReference type="STRING" id="1561998.A0A1I7U922"/>
<dbReference type="eggNOG" id="KOG2279">
    <property type="taxonomic scope" value="Eukaryota"/>
</dbReference>
<dbReference type="Gene3D" id="2.40.50.90">
    <property type="match status" value="1"/>
</dbReference>
<dbReference type="InterPro" id="IPR047367">
    <property type="entry name" value="Tudor_AKAP1"/>
</dbReference>
<dbReference type="AlphaFoldDB" id="A0A1I7U922"/>
<dbReference type="InterPro" id="IPR036612">
    <property type="entry name" value="KH_dom_type_1_sf"/>
</dbReference>
<protein>
    <submittedName>
        <fullName evidence="5">Tudor domain-containing protein</fullName>
    </submittedName>
</protein>
<keyword evidence="4" id="KW-1185">Reference proteome</keyword>
<dbReference type="SUPFAM" id="SSF63748">
    <property type="entry name" value="Tudor/PWWP/MBT"/>
    <property type="match status" value="1"/>
</dbReference>
<name>A0A1I7U922_9PELO</name>
<evidence type="ECO:0000256" key="1">
    <source>
        <dbReference type="PROSITE-ProRule" id="PRU00117"/>
    </source>
</evidence>
<dbReference type="InterPro" id="IPR035437">
    <property type="entry name" value="SNase_OB-fold_sf"/>
</dbReference>
<evidence type="ECO:0000259" key="3">
    <source>
        <dbReference type="PROSITE" id="PS50304"/>
    </source>
</evidence>
<dbReference type="SMART" id="SM00333">
    <property type="entry name" value="TUDOR"/>
    <property type="match status" value="1"/>
</dbReference>
<dbReference type="PROSITE" id="PS50304">
    <property type="entry name" value="TUDOR"/>
    <property type="match status" value="1"/>
</dbReference>
<dbReference type="InterPro" id="IPR004087">
    <property type="entry name" value="KH_dom"/>
</dbReference>
<dbReference type="PANTHER" id="PTHR22948:SF65">
    <property type="entry name" value="A-KINASE ANCHORING PROTEIN 1"/>
    <property type="match status" value="1"/>
</dbReference>
<dbReference type="Gene3D" id="2.30.30.140">
    <property type="match status" value="1"/>
</dbReference>
<dbReference type="Pfam" id="PF00013">
    <property type="entry name" value="KH_1"/>
    <property type="match status" value="1"/>
</dbReference>
<dbReference type="SUPFAM" id="SSF54791">
    <property type="entry name" value="Eukaryotic type KH-domain (KH-domain type I)"/>
    <property type="match status" value="1"/>
</dbReference>
<dbReference type="Gene3D" id="3.30.1370.10">
    <property type="entry name" value="K Homology domain, type 1"/>
    <property type="match status" value="1"/>
</dbReference>
<organism evidence="4 5">
    <name type="scientific">Caenorhabditis tropicalis</name>
    <dbReference type="NCBI Taxonomy" id="1561998"/>
    <lineage>
        <taxon>Eukaryota</taxon>
        <taxon>Metazoa</taxon>
        <taxon>Ecdysozoa</taxon>
        <taxon>Nematoda</taxon>
        <taxon>Chromadorea</taxon>
        <taxon>Rhabditida</taxon>
        <taxon>Rhabditina</taxon>
        <taxon>Rhabditomorpha</taxon>
        <taxon>Rhabditoidea</taxon>
        <taxon>Rhabditidae</taxon>
        <taxon>Peloderinae</taxon>
        <taxon>Caenorhabditis</taxon>
    </lineage>
</organism>
<dbReference type="SMART" id="SM00322">
    <property type="entry name" value="KH"/>
    <property type="match status" value="1"/>
</dbReference>
<feature type="region of interest" description="Disordered" evidence="2">
    <location>
        <begin position="161"/>
        <end position="180"/>
    </location>
</feature>
<dbReference type="CDD" id="cd22395">
    <property type="entry name" value="KH-I_AKAP1"/>
    <property type="match status" value="1"/>
</dbReference>
<dbReference type="Pfam" id="PF00567">
    <property type="entry name" value="TUDOR"/>
    <property type="match status" value="1"/>
</dbReference>
<feature type="compositionally biased region" description="Low complexity" evidence="2">
    <location>
        <begin position="527"/>
        <end position="538"/>
    </location>
</feature>
<feature type="region of interest" description="Disordered" evidence="2">
    <location>
        <begin position="512"/>
        <end position="538"/>
    </location>
</feature>
<dbReference type="InterPro" id="IPR002999">
    <property type="entry name" value="Tudor"/>
</dbReference>
<dbReference type="Proteomes" id="UP000095282">
    <property type="component" value="Unplaced"/>
</dbReference>
<dbReference type="InterPro" id="IPR047368">
    <property type="entry name" value="KH-I_AKAP1"/>
</dbReference>
<accession>A0A1I7U922</accession>
<dbReference type="PANTHER" id="PTHR22948">
    <property type="entry name" value="TUDOR DOMAIN CONTAINING PROTEIN"/>
    <property type="match status" value="1"/>
</dbReference>
<dbReference type="WBParaSite" id="Csp11.Scaffold629.g16092.t1">
    <property type="protein sequence ID" value="Csp11.Scaffold629.g16092.t1"/>
    <property type="gene ID" value="Csp11.Scaffold629.g16092"/>
</dbReference>
<dbReference type="PROSITE" id="PS50084">
    <property type="entry name" value="KH_TYPE_1"/>
    <property type="match status" value="1"/>
</dbReference>
<evidence type="ECO:0000256" key="2">
    <source>
        <dbReference type="SAM" id="MobiDB-lite"/>
    </source>
</evidence>